<evidence type="ECO:0000256" key="3">
    <source>
        <dbReference type="ARBA" id="ARBA00022448"/>
    </source>
</evidence>
<dbReference type="eggNOG" id="COG0765">
    <property type="taxonomic scope" value="Bacteria"/>
</dbReference>
<evidence type="ECO:0000256" key="7">
    <source>
        <dbReference type="ARBA" id="ARBA00022989"/>
    </source>
</evidence>
<keyword evidence="8 9" id="KW-0472">Membrane</keyword>
<evidence type="ECO:0000256" key="9">
    <source>
        <dbReference type="RuleBase" id="RU363032"/>
    </source>
</evidence>
<comment type="similarity">
    <text evidence="2">Belongs to the binding-protein-dependent transport system permease family. HisMQ subfamily.</text>
</comment>
<keyword evidence="7 9" id="KW-1133">Transmembrane helix</keyword>
<reference evidence="11 12" key="1">
    <citation type="submission" date="2013-03" db="EMBL/GenBank/DDBJ databases">
        <title>Salinisphaera hydrothermalis C41B8 Genome Sequencing.</title>
        <authorList>
            <person name="Li C."/>
            <person name="Lai Q."/>
            <person name="Shao Z."/>
        </authorList>
    </citation>
    <scope>NUCLEOTIDE SEQUENCE [LARGE SCALE GENOMIC DNA]</scope>
    <source>
        <strain evidence="11 12">C41B8</strain>
    </source>
</reference>
<accession>A0A084II91</accession>
<dbReference type="Pfam" id="PF00528">
    <property type="entry name" value="BPD_transp_1"/>
    <property type="match status" value="1"/>
</dbReference>
<dbReference type="Gene3D" id="1.10.3720.10">
    <property type="entry name" value="MetI-like"/>
    <property type="match status" value="1"/>
</dbReference>
<evidence type="ECO:0000313" key="11">
    <source>
        <dbReference type="EMBL" id="KEZ76425.1"/>
    </source>
</evidence>
<dbReference type="GO" id="GO:0043190">
    <property type="term" value="C:ATP-binding cassette (ABC) transporter complex"/>
    <property type="evidence" value="ECO:0007669"/>
    <property type="project" value="InterPro"/>
</dbReference>
<evidence type="ECO:0000256" key="5">
    <source>
        <dbReference type="ARBA" id="ARBA00022692"/>
    </source>
</evidence>
<dbReference type="InterPro" id="IPR000515">
    <property type="entry name" value="MetI-like"/>
</dbReference>
<feature type="domain" description="ABC transmembrane type-1" evidence="10">
    <location>
        <begin position="17"/>
        <end position="205"/>
    </location>
</feature>
<comment type="subcellular location">
    <subcellularLocation>
        <location evidence="1">Cell inner membrane</location>
        <topology evidence="1">Multi-pass membrane protein</topology>
    </subcellularLocation>
    <subcellularLocation>
        <location evidence="9">Cell membrane</location>
        <topology evidence="9">Multi-pass membrane protein</topology>
    </subcellularLocation>
</comment>
<feature type="transmembrane region" description="Helical" evidence="9">
    <location>
        <begin position="17"/>
        <end position="38"/>
    </location>
</feature>
<dbReference type="Proteomes" id="UP000028302">
    <property type="component" value="Unassembled WGS sequence"/>
</dbReference>
<evidence type="ECO:0000256" key="8">
    <source>
        <dbReference type="ARBA" id="ARBA00023136"/>
    </source>
</evidence>
<evidence type="ECO:0000256" key="2">
    <source>
        <dbReference type="ARBA" id="ARBA00010072"/>
    </source>
</evidence>
<protein>
    <submittedName>
        <fullName evidence="11">Polar amino acid ABC transporter inner membrane subunit</fullName>
    </submittedName>
</protein>
<dbReference type="GO" id="GO:0022857">
    <property type="term" value="F:transmembrane transporter activity"/>
    <property type="evidence" value="ECO:0007669"/>
    <property type="project" value="InterPro"/>
</dbReference>
<dbReference type="PANTHER" id="PTHR30614:SF0">
    <property type="entry name" value="L-CYSTINE TRANSPORT SYSTEM PERMEASE PROTEIN TCYL"/>
    <property type="match status" value="1"/>
</dbReference>
<dbReference type="OrthoDB" id="7255919at2"/>
<feature type="transmembrane region" description="Helical" evidence="9">
    <location>
        <begin position="184"/>
        <end position="205"/>
    </location>
</feature>
<dbReference type="EMBL" id="APNK01000030">
    <property type="protein sequence ID" value="KEZ76425.1"/>
    <property type="molecule type" value="Genomic_DNA"/>
</dbReference>
<dbReference type="InterPro" id="IPR010065">
    <property type="entry name" value="AA_ABC_transptr_permease_3TM"/>
</dbReference>
<dbReference type="AlphaFoldDB" id="A0A084II91"/>
<keyword evidence="3 9" id="KW-0813">Transport</keyword>
<keyword evidence="5 9" id="KW-0812">Transmembrane</keyword>
<evidence type="ECO:0000256" key="4">
    <source>
        <dbReference type="ARBA" id="ARBA00022475"/>
    </source>
</evidence>
<dbReference type="SUPFAM" id="SSF161098">
    <property type="entry name" value="MetI-like"/>
    <property type="match status" value="1"/>
</dbReference>
<dbReference type="InterPro" id="IPR035906">
    <property type="entry name" value="MetI-like_sf"/>
</dbReference>
<keyword evidence="6" id="KW-0029">Amino-acid transport</keyword>
<sequence length="219" mass="23341">MIYEAIWENLPYLAEGAAITVALAVTLLAIGVVVGTGLGLAQSYGHWALRIGATLVERLFRAIPAVVLLFLFYYGISSFYDISSFAAAALALGLRSAAYQSQIVRGAIASVPSGQMAAARAIGLTRRAAIVHVVLPQAMRQAIGPWTNEALSELKDTSLAYTIGVVELMRQADYIVSANYGHTLAVYSAAAAVYLVLSLAATWGLSRLDRRLRVPGFAH</sequence>
<proteinExistence type="inferred from homology"/>
<comment type="caution">
    <text evidence="11">The sequence shown here is derived from an EMBL/GenBank/DDBJ whole genome shotgun (WGS) entry which is preliminary data.</text>
</comment>
<dbReference type="NCBIfam" id="TIGR01726">
    <property type="entry name" value="HEQRo_perm_3TM"/>
    <property type="match status" value="1"/>
</dbReference>
<evidence type="ECO:0000256" key="6">
    <source>
        <dbReference type="ARBA" id="ARBA00022970"/>
    </source>
</evidence>
<evidence type="ECO:0000259" key="10">
    <source>
        <dbReference type="PROSITE" id="PS50928"/>
    </source>
</evidence>
<dbReference type="CDD" id="cd06261">
    <property type="entry name" value="TM_PBP2"/>
    <property type="match status" value="1"/>
</dbReference>
<evidence type="ECO:0000313" key="12">
    <source>
        <dbReference type="Proteomes" id="UP000028302"/>
    </source>
</evidence>
<dbReference type="GO" id="GO:0006865">
    <property type="term" value="P:amino acid transport"/>
    <property type="evidence" value="ECO:0007669"/>
    <property type="project" value="UniProtKB-KW"/>
</dbReference>
<keyword evidence="12" id="KW-1185">Reference proteome</keyword>
<dbReference type="STRING" id="1304275.C41B8_15080"/>
<dbReference type="PANTHER" id="PTHR30614">
    <property type="entry name" value="MEMBRANE COMPONENT OF AMINO ACID ABC TRANSPORTER"/>
    <property type="match status" value="1"/>
</dbReference>
<keyword evidence="4" id="KW-1003">Cell membrane</keyword>
<gene>
    <name evidence="11" type="ORF">C41B8_15080</name>
</gene>
<name>A0A084II91_SALHC</name>
<evidence type="ECO:0000256" key="1">
    <source>
        <dbReference type="ARBA" id="ARBA00004429"/>
    </source>
</evidence>
<dbReference type="RefSeq" id="WP_037340030.1">
    <property type="nucleotide sequence ID" value="NZ_APNK01000030.1"/>
</dbReference>
<dbReference type="PROSITE" id="PS50928">
    <property type="entry name" value="ABC_TM1"/>
    <property type="match status" value="1"/>
</dbReference>
<dbReference type="InterPro" id="IPR043429">
    <property type="entry name" value="ArtM/GltK/GlnP/TcyL/YhdX-like"/>
</dbReference>
<organism evidence="11 12">
    <name type="scientific">Salinisphaera hydrothermalis (strain C41B8)</name>
    <dbReference type="NCBI Taxonomy" id="1304275"/>
    <lineage>
        <taxon>Bacteria</taxon>
        <taxon>Pseudomonadati</taxon>
        <taxon>Pseudomonadota</taxon>
        <taxon>Gammaproteobacteria</taxon>
        <taxon>Salinisphaerales</taxon>
        <taxon>Salinisphaeraceae</taxon>
        <taxon>Salinisphaera</taxon>
    </lineage>
</organism>
<feature type="transmembrane region" description="Helical" evidence="9">
    <location>
        <begin position="59"/>
        <end position="76"/>
    </location>
</feature>